<evidence type="ECO:0000256" key="7">
    <source>
        <dbReference type="SAM" id="Phobius"/>
    </source>
</evidence>
<dbReference type="Proteomes" id="UP001460270">
    <property type="component" value="Unassembled WGS sequence"/>
</dbReference>
<evidence type="ECO:0000256" key="1">
    <source>
        <dbReference type="ARBA" id="ARBA00004479"/>
    </source>
</evidence>
<evidence type="ECO:0000313" key="11">
    <source>
        <dbReference type="Proteomes" id="UP001460270"/>
    </source>
</evidence>
<dbReference type="InterPro" id="IPR016186">
    <property type="entry name" value="C-type_lectin-like/link_sf"/>
</dbReference>
<evidence type="ECO:0000256" key="8">
    <source>
        <dbReference type="SAM" id="SignalP"/>
    </source>
</evidence>
<feature type="transmembrane region" description="Helical" evidence="7">
    <location>
        <begin position="226"/>
        <end position="250"/>
    </location>
</feature>
<evidence type="ECO:0000256" key="2">
    <source>
        <dbReference type="ARBA" id="ARBA00022692"/>
    </source>
</evidence>
<dbReference type="InterPro" id="IPR051505">
    <property type="entry name" value="C-type_lectin_domain"/>
</dbReference>
<dbReference type="GO" id="GO:0030246">
    <property type="term" value="F:carbohydrate binding"/>
    <property type="evidence" value="ECO:0007669"/>
    <property type="project" value="UniProtKB-KW"/>
</dbReference>
<dbReference type="SUPFAM" id="SSF56436">
    <property type="entry name" value="C-type lectin-like"/>
    <property type="match status" value="1"/>
</dbReference>
<feature type="chain" id="PRO_5043665122" description="C-type lectin domain-containing protein" evidence="8">
    <location>
        <begin position="23"/>
        <end position="355"/>
    </location>
</feature>
<evidence type="ECO:0000256" key="6">
    <source>
        <dbReference type="ARBA" id="ARBA00023136"/>
    </source>
</evidence>
<accession>A0AAW0MPB2</accession>
<dbReference type="EMBL" id="JBBPFD010000021">
    <property type="protein sequence ID" value="KAK7882563.1"/>
    <property type="molecule type" value="Genomic_DNA"/>
</dbReference>
<dbReference type="AlphaFoldDB" id="A0AAW0MPB2"/>
<dbReference type="SMART" id="SM00034">
    <property type="entry name" value="CLECT"/>
    <property type="match status" value="1"/>
</dbReference>
<proteinExistence type="predicted"/>
<protein>
    <recommendedName>
        <fullName evidence="9">C-type lectin domain-containing protein</fullName>
    </recommendedName>
</protein>
<evidence type="ECO:0000256" key="3">
    <source>
        <dbReference type="ARBA" id="ARBA00022729"/>
    </source>
</evidence>
<organism evidence="10 11">
    <name type="scientific">Mugilogobius chulae</name>
    <name type="common">yellowstripe goby</name>
    <dbReference type="NCBI Taxonomy" id="88201"/>
    <lineage>
        <taxon>Eukaryota</taxon>
        <taxon>Metazoa</taxon>
        <taxon>Chordata</taxon>
        <taxon>Craniata</taxon>
        <taxon>Vertebrata</taxon>
        <taxon>Euteleostomi</taxon>
        <taxon>Actinopterygii</taxon>
        <taxon>Neopterygii</taxon>
        <taxon>Teleostei</taxon>
        <taxon>Neoteleostei</taxon>
        <taxon>Acanthomorphata</taxon>
        <taxon>Gobiaria</taxon>
        <taxon>Gobiiformes</taxon>
        <taxon>Gobioidei</taxon>
        <taxon>Gobiidae</taxon>
        <taxon>Gobionellinae</taxon>
        <taxon>Mugilogobius</taxon>
    </lineage>
</organism>
<dbReference type="PANTHER" id="PTHR14789">
    <property type="entry name" value="CHONDROLECTIN VARIANT CHODLFDELTAE"/>
    <property type="match status" value="1"/>
</dbReference>
<dbReference type="PANTHER" id="PTHR14789:SF2">
    <property type="entry name" value="LAYILIN"/>
    <property type="match status" value="1"/>
</dbReference>
<comment type="subcellular location">
    <subcellularLocation>
        <location evidence="1">Membrane</location>
        <topology evidence="1">Single-pass type I membrane protein</topology>
    </subcellularLocation>
</comment>
<comment type="caution">
    <text evidence="10">The sequence shown here is derived from an EMBL/GenBank/DDBJ whole genome shotgun (WGS) entry which is preliminary data.</text>
</comment>
<keyword evidence="11" id="KW-1185">Reference proteome</keyword>
<dbReference type="Pfam" id="PF00059">
    <property type="entry name" value="Lectin_C"/>
    <property type="match status" value="1"/>
</dbReference>
<evidence type="ECO:0000256" key="4">
    <source>
        <dbReference type="ARBA" id="ARBA00022734"/>
    </source>
</evidence>
<dbReference type="Gene3D" id="3.10.100.10">
    <property type="entry name" value="Mannose-Binding Protein A, subunit A"/>
    <property type="match status" value="1"/>
</dbReference>
<feature type="signal peptide" evidence="8">
    <location>
        <begin position="1"/>
        <end position="22"/>
    </location>
</feature>
<dbReference type="GO" id="GO:0016020">
    <property type="term" value="C:membrane"/>
    <property type="evidence" value="ECO:0007669"/>
    <property type="project" value="UniProtKB-SubCell"/>
</dbReference>
<keyword evidence="3 8" id="KW-0732">Signal</keyword>
<evidence type="ECO:0000313" key="10">
    <source>
        <dbReference type="EMBL" id="KAK7882563.1"/>
    </source>
</evidence>
<dbReference type="InterPro" id="IPR001304">
    <property type="entry name" value="C-type_lectin-like"/>
</dbReference>
<name>A0AAW0MPB2_9GOBI</name>
<reference evidence="11" key="1">
    <citation type="submission" date="2024-04" db="EMBL/GenBank/DDBJ databases">
        <title>Salinicola lusitanus LLJ914,a marine bacterium isolated from the Okinawa Trough.</title>
        <authorList>
            <person name="Li J."/>
        </authorList>
    </citation>
    <scope>NUCLEOTIDE SEQUENCE [LARGE SCALE GENOMIC DNA]</scope>
</reference>
<dbReference type="FunFam" id="3.10.100.10:FF:000006">
    <property type="entry name" value="Layilin b"/>
    <property type="match status" value="1"/>
</dbReference>
<evidence type="ECO:0000256" key="5">
    <source>
        <dbReference type="ARBA" id="ARBA00022989"/>
    </source>
</evidence>
<feature type="domain" description="C-type lectin" evidence="9">
    <location>
        <begin position="33"/>
        <end position="176"/>
    </location>
</feature>
<keyword evidence="2 7" id="KW-0812">Transmembrane</keyword>
<keyword evidence="6 7" id="KW-0472">Membrane</keyword>
<keyword evidence="4" id="KW-0430">Lectin</keyword>
<dbReference type="PROSITE" id="PS50041">
    <property type="entry name" value="C_TYPE_LECTIN_2"/>
    <property type="match status" value="1"/>
</dbReference>
<dbReference type="GO" id="GO:0005540">
    <property type="term" value="F:hyaluronic acid binding"/>
    <property type="evidence" value="ECO:0007669"/>
    <property type="project" value="TreeGrafter"/>
</dbReference>
<sequence length="355" mass="40065">MDFFRLLGAVIAVFFHSGSVSSINAQRICRRGTERPCYRVSYIQDFRRRLTFADASRACQSDGGELLSIETEGEQRLIERFITELHAGDGDFWIGLRRNPQRLRADASSPVCPSQYYWIDGSKAKFRNWHWDEPSCGAEMCVALYHQLSAPPDEEGHFLFQWNDDNCNSKNNYVCKYTEKRTPVITEKIKEHLVPTSMSKIVPTIDSGANLDTELPESSFFFSNNISYILCATIPALLLLLVGAAGFCCYKHHVNRQKTELESYPGRQQWMSVAGSPCPVQGPYALSDVTKLPPTVLDCSLTARPSPFSFQCPDYEDVPCPDRGTGFVTNDIYETSQAPSPRFNQSGWVENEIYG</sequence>
<keyword evidence="5 7" id="KW-1133">Transmembrane helix</keyword>
<evidence type="ECO:0000259" key="9">
    <source>
        <dbReference type="PROSITE" id="PS50041"/>
    </source>
</evidence>
<dbReference type="InterPro" id="IPR016187">
    <property type="entry name" value="CTDL_fold"/>
</dbReference>
<gene>
    <name evidence="10" type="ORF">WMY93_028737</name>
</gene>